<name>A0A914MC13_MELIC</name>
<proteinExistence type="predicted"/>
<evidence type="ECO:0000313" key="2">
    <source>
        <dbReference type="Proteomes" id="UP000887563"/>
    </source>
</evidence>
<dbReference type="Pfam" id="PF00651">
    <property type="entry name" value="BTB"/>
    <property type="match status" value="1"/>
</dbReference>
<dbReference type="InterPro" id="IPR000210">
    <property type="entry name" value="BTB/POZ_dom"/>
</dbReference>
<dbReference type="SUPFAM" id="SSF54695">
    <property type="entry name" value="POZ domain"/>
    <property type="match status" value="1"/>
</dbReference>
<evidence type="ECO:0000313" key="3">
    <source>
        <dbReference type="WBParaSite" id="Minc3s01611g25090"/>
    </source>
</evidence>
<organism evidence="2 3">
    <name type="scientific">Meloidogyne incognita</name>
    <name type="common">Southern root-knot nematode worm</name>
    <name type="synonym">Oxyuris incognita</name>
    <dbReference type="NCBI Taxonomy" id="6306"/>
    <lineage>
        <taxon>Eukaryota</taxon>
        <taxon>Metazoa</taxon>
        <taxon>Ecdysozoa</taxon>
        <taxon>Nematoda</taxon>
        <taxon>Chromadorea</taxon>
        <taxon>Rhabditida</taxon>
        <taxon>Tylenchina</taxon>
        <taxon>Tylenchomorpha</taxon>
        <taxon>Tylenchoidea</taxon>
        <taxon>Meloidogynidae</taxon>
        <taxon>Meloidogyninae</taxon>
        <taxon>Meloidogyne</taxon>
        <taxon>Meloidogyne incognita group</taxon>
    </lineage>
</organism>
<dbReference type="SMART" id="SM00225">
    <property type="entry name" value="BTB"/>
    <property type="match status" value="1"/>
</dbReference>
<reference evidence="3" key="1">
    <citation type="submission" date="2022-11" db="UniProtKB">
        <authorList>
            <consortium name="WormBaseParasite"/>
        </authorList>
    </citation>
    <scope>IDENTIFICATION</scope>
</reference>
<feature type="domain" description="BTB" evidence="1">
    <location>
        <begin position="160"/>
        <end position="228"/>
    </location>
</feature>
<dbReference type="AlphaFoldDB" id="A0A914MC13"/>
<sequence>MNTIKCNKRWEIKNVMKIVDHVENGGKLNLTSDRFFNSEHKSVEWELCLEIKKEWACRSGYSKFYNIWLRQIEPNSANDLVNTQYRIYVYRSGVYKDIISSTQKLENRDKLGHTKFDLYDFYDSSDDCLYLHCDVEADCYNSIINLQNKLSNMLEGEIFTDCVINIGEDSIKTHRCILANNSKVFQKMFEQNGMIEAQKGEVIISDFYPECVNAMLEFFYNGKIKKGTLENHVEDIYAIAHKYQVDTLKYECEIFMYNLIDDKKFLKYCDIINLYDAPTLEKGCKIYVRINKDRLLISELWKEVENKYPQLAFRFLKSVIFDNKN</sequence>
<dbReference type="PANTHER" id="PTHR24413">
    <property type="entry name" value="SPECKLE-TYPE POZ PROTEIN"/>
    <property type="match status" value="1"/>
</dbReference>
<dbReference type="WBParaSite" id="Minc3s01611g25090">
    <property type="protein sequence ID" value="Minc3s01611g25090"/>
    <property type="gene ID" value="Minc3s01611g25090"/>
</dbReference>
<accession>A0A914MC13</accession>
<dbReference type="PROSITE" id="PS50097">
    <property type="entry name" value="BTB"/>
    <property type="match status" value="1"/>
</dbReference>
<dbReference type="Gene3D" id="3.30.710.10">
    <property type="entry name" value="Potassium Channel Kv1.1, Chain A"/>
    <property type="match status" value="1"/>
</dbReference>
<protein>
    <submittedName>
        <fullName evidence="3">BTB domain-containing protein</fullName>
    </submittedName>
</protein>
<dbReference type="CDD" id="cd18186">
    <property type="entry name" value="BTB_POZ_ZBTB_KLHL-like"/>
    <property type="match status" value="1"/>
</dbReference>
<dbReference type="Proteomes" id="UP000887563">
    <property type="component" value="Unplaced"/>
</dbReference>
<dbReference type="InterPro" id="IPR011333">
    <property type="entry name" value="SKP1/BTB/POZ_sf"/>
</dbReference>
<evidence type="ECO:0000259" key="1">
    <source>
        <dbReference type="PROSITE" id="PS50097"/>
    </source>
</evidence>
<keyword evidence="2" id="KW-1185">Reference proteome</keyword>